<evidence type="ECO:0000256" key="2">
    <source>
        <dbReference type="RuleBase" id="RU362097"/>
    </source>
</evidence>
<comment type="caution">
    <text evidence="3">The sequence shown here is derived from an EMBL/GenBank/DDBJ whole genome shotgun (WGS) entry which is preliminary data.</text>
</comment>
<gene>
    <name evidence="3" type="ORF">ACFOM8_04665</name>
</gene>
<dbReference type="PROSITE" id="PS51257">
    <property type="entry name" value="PROKAR_LIPOPROTEIN"/>
    <property type="match status" value="1"/>
</dbReference>
<dbReference type="InterPro" id="IPR006311">
    <property type="entry name" value="TAT_signal"/>
</dbReference>
<dbReference type="RefSeq" id="WP_377759751.1">
    <property type="nucleotide sequence ID" value="NZ_JBHRXY010000002.1"/>
</dbReference>
<dbReference type="Gene3D" id="1.20.1600.10">
    <property type="entry name" value="Outer membrane efflux proteins (OEP)"/>
    <property type="match status" value="1"/>
</dbReference>
<feature type="signal peptide" evidence="2">
    <location>
        <begin position="1"/>
        <end position="21"/>
    </location>
</feature>
<name>A0ABV7U1A7_9RHOB</name>
<keyword evidence="4" id="KW-1185">Reference proteome</keyword>
<comment type="similarity">
    <text evidence="1 2">Belongs to the outer membrane factor (OMF) (TC 1.B.17) family.</text>
</comment>
<dbReference type="PROSITE" id="PS51318">
    <property type="entry name" value="TAT"/>
    <property type="match status" value="1"/>
</dbReference>
<evidence type="ECO:0000313" key="4">
    <source>
        <dbReference type="Proteomes" id="UP001595539"/>
    </source>
</evidence>
<dbReference type="PANTHER" id="PTHR30203:SF25">
    <property type="entry name" value="OUTER MEMBRANE PROTEIN-RELATED"/>
    <property type="match status" value="1"/>
</dbReference>
<dbReference type="InterPro" id="IPR003423">
    <property type="entry name" value="OMP_efflux"/>
</dbReference>
<keyword evidence="2" id="KW-1134">Transmembrane beta strand</keyword>
<dbReference type="Proteomes" id="UP001595539">
    <property type="component" value="Unassembled WGS sequence"/>
</dbReference>
<feature type="chain" id="PRO_5044956931" evidence="2">
    <location>
        <begin position="22"/>
        <end position="456"/>
    </location>
</feature>
<protein>
    <submittedName>
        <fullName evidence="3">Efflux transporter outer membrane subunit</fullName>
    </submittedName>
</protein>
<dbReference type="NCBIfam" id="TIGR01845">
    <property type="entry name" value="outer_NodT"/>
    <property type="match status" value="1"/>
</dbReference>
<dbReference type="InterPro" id="IPR010131">
    <property type="entry name" value="MdtP/NodT-like"/>
</dbReference>
<keyword evidence="2" id="KW-0449">Lipoprotein</keyword>
<dbReference type="PANTHER" id="PTHR30203">
    <property type="entry name" value="OUTER MEMBRANE CATION EFFLUX PROTEIN"/>
    <property type="match status" value="1"/>
</dbReference>
<keyword evidence="2" id="KW-0472">Membrane</keyword>
<keyword evidence="2" id="KW-0812">Transmembrane</keyword>
<dbReference type="EMBL" id="JBHRXY010000002">
    <property type="protein sequence ID" value="MFC3628733.1"/>
    <property type="molecule type" value="Genomic_DNA"/>
</dbReference>
<accession>A0ABV7U1A7</accession>
<sequence>MRTGLHRRALLGSALALGACAAVGPDPADLPTPAVPAGFAEGDGAPTPAQAAFWSGYNDAMLNRLVGQGLGQSFDIMAANERIRAAQADLAGAGVLASQVGGTTTAGRERAGGDGLAAATANTATLSASFVFDLFGGARRAREGARADLQSARADAQTVRLAWLAEVIAAYADARFFQQALALTRDTIRTREETLDVTRNSRSVGIATEYDVAQTEALLQTARADLPNYEAQFNAQVYRLSTLLNVQAAPLMARMRGGSAPLRTPPGPGTGVPADLLRSRPDIRVAQADYAAALAAVGVATADLLPAIQLTGTVSDTRGAASWGFGPGLSLPVLNQGALQATRARRLSEARGAEIAWKSAIAAAVEDVQTAQSNLRRYRQRAATLDGAAASYDRAYALARQNFEAGALALVDLLEADRSRASARLAAAQARNAAAKEWATLQIATGAGSRQGALDA</sequence>
<comment type="subcellular location">
    <subcellularLocation>
        <location evidence="2">Cell membrane</location>
        <topology evidence="2">Lipid-anchor</topology>
    </subcellularLocation>
</comment>
<dbReference type="Pfam" id="PF02321">
    <property type="entry name" value="OEP"/>
    <property type="match status" value="2"/>
</dbReference>
<organism evidence="3 4">
    <name type="scientific">Paracoccus angustae</name>
    <dbReference type="NCBI Taxonomy" id="1671480"/>
    <lineage>
        <taxon>Bacteria</taxon>
        <taxon>Pseudomonadati</taxon>
        <taxon>Pseudomonadota</taxon>
        <taxon>Alphaproteobacteria</taxon>
        <taxon>Rhodobacterales</taxon>
        <taxon>Paracoccaceae</taxon>
        <taxon>Paracoccus</taxon>
    </lineage>
</organism>
<dbReference type="SUPFAM" id="SSF56954">
    <property type="entry name" value="Outer membrane efflux proteins (OEP)"/>
    <property type="match status" value="1"/>
</dbReference>
<proteinExistence type="inferred from homology"/>
<evidence type="ECO:0000256" key="1">
    <source>
        <dbReference type="ARBA" id="ARBA00007613"/>
    </source>
</evidence>
<reference evidence="4" key="1">
    <citation type="journal article" date="2019" name="Int. J. Syst. Evol. Microbiol.">
        <title>The Global Catalogue of Microorganisms (GCM) 10K type strain sequencing project: providing services to taxonomists for standard genome sequencing and annotation.</title>
        <authorList>
            <consortium name="The Broad Institute Genomics Platform"/>
            <consortium name="The Broad Institute Genome Sequencing Center for Infectious Disease"/>
            <person name="Wu L."/>
            <person name="Ma J."/>
        </authorList>
    </citation>
    <scope>NUCLEOTIDE SEQUENCE [LARGE SCALE GENOMIC DNA]</scope>
    <source>
        <strain evidence="4">KCTC 42473</strain>
    </source>
</reference>
<evidence type="ECO:0000313" key="3">
    <source>
        <dbReference type="EMBL" id="MFC3628733.1"/>
    </source>
</evidence>
<keyword evidence="2" id="KW-0732">Signal</keyword>
<dbReference type="Gene3D" id="2.20.200.10">
    <property type="entry name" value="Outer membrane efflux proteins (OEP)"/>
    <property type="match status" value="1"/>
</dbReference>
<keyword evidence="2" id="KW-0564">Palmitate</keyword>